<dbReference type="EMBL" id="KN832984">
    <property type="protein sequence ID" value="KIM85750.1"/>
    <property type="molecule type" value="Genomic_DNA"/>
</dbReference>
<feature type="region of interest" description="Disordered" evidence="1">
    <location>
        <begin position="221"/>
        <end position="243"/>
    </location>
</feature>
<feature type="compositionally biased region" description="Basic and acidic residues" evidence="1">
    <location>
        <begin position="357"/>
        <end position="375"/>
    </location>
</feature>
<feature type="transmembrane region" description="Helical" evidence="2">
    <location>
        <begin position="431"/>
        <end position="451"/>
    </location>
</feature>
<reference evidence="4" key="2">
    <citation type="submission" date="2015-01" db="EMBL/GenBank/DDBJ databases">
        <title>Evolutionary Origins and Diversification of the Mycorrhizal Mutualists.</title>
        <authorList>
            <consortium name="DOE Joint Genome Institute"/>
            <consortium name="Mycorrhizal Genomics Consortium"/>
            <person name="Kohler A."/>
            <person name="Kuo A."/>
            <person name="Nagy L.G."/>
            <person name="Floudas D."/>
            <person name="Copeland A."/>
            <person name="Barry K.W."/>
            <person name="Cichocki N."/>
            <person name="Veneault-Fourrey C."/>
            <person name="LaButti K."/>
            <person name="Lindquist E.A."/>
            <person name="Lipzen A."/>
            <person name="Lundell T."/>
            <person name="Morin E."/>
            <person name="Murat C."/>
            <person name="Riley R."/>
            <person name="Ohm R."/>
            <person name="Sun H."/>
            <person name="Tunlid A."/>
            <person name="Henrissat B."/>
            <person name="Grigoriev I.V."/>
            <person name="Hibbett D.S."/>
            <person name="Martin F."/>
        </authorList>
    </citation>
    <scope>NUCLEOTIDE SEQUENCE [LARGE SCALE GENOMIC DNA]</scope>
    <source>
        <strain evidence="4">F 1598</strain>
    </source>
</reference>
<dbReference type="Proteomes" id="UP000054166">
    <property type="component" value="Unassembled WGS sequence"/>
</dbReference>
<dbReference type="InParanoid" id="A0A0C3FP92"/>
<feature type="transmembrane region" description="Helical" evidence="2">
    <location>
        <begin position="77"/>
        <end position="96"/>
    </location>
</feature>
<dbReference type="OrthoDB" id="3256745at2759"/>
<protein>
    <submittedName>
        <fullName evidence="3">Uncharacterized protein</fullName>
    </submittedName>
</protein>
<feature type="transmembrane region" description="Helical" evidence="2">
    <location>
        <begin position="161"/>
        <end position="187"/>
    </location>
</feature>
<feature type="compositionally biased region" description="Polar residues" evidence="1">
    <location>
        <begin position="232"/>
        <end position="243"/>
    </location>
</feature>
<reference evidence="3 4" key="1">
    <citation type="submission" date="2014-04" db="EMBL/GenBank/DDBJ databases">
        <authorList>
            <consortium name="DOE Joint Genome Institute"/>
            <person name="Kuo A."/>
            <person name="Tarkka M."/>
            <person name="Buscot F."/>
            <person name="Kohler A."/>
            <person name="Nagy L.G."/>
            <person name="Floudas D."/>
            <person name="Copeland A."/>
            <person name="Barry K.W."/>
            <person name="Cichocki N."/>
            <person name="Veneault-Fourrey C."/>
            <person name="LaButti K."/>
            <person name="Lindquist E.A."/>
            <person name="Lipzen A."/>
            <person name="Lundell T."/>
            <person name="Morin E."/>
            <person name="Murat C."/>
            <person name="Sun H."/>
            <person name="Tunlid A."/>
            <person name="Henrissat B."/>
            <person name="Grigoriev I.V."/>
            <person name="Hibbett D.S."/>
            <person name="Martin F."/>
            <person name="Nordberg H.P."/>
            <person name="Cantor M.N."/>
            <person name="Hua S.X."/>
        </authorList>
    </citation>
    <scope>NUCLEOTIDE SEQUENCE [LARGE SCALE GENOMIC DNA]</scope>
    <source>
        <strain evidence="3 4">F 1598</strain>
    </source>
</reference>
<dbReference type="STRING" id="765440.A0A0C3FP92"/>
<keyword evidence="4" id="KW-1185">Reference proteome</keyword>
<accession>A0A0C3FP92</accession>
<feature type="transmembrane region" description="Helical" evidence="2">
    <location>
        <begin position="36"/>
        <end position="57"/>
    </location>
</feature>
<proteinExistence type="predicted"/>
<evidence type="ECO:0000313" key="4">
    <source>
        <dbReference type="Proteomes" id="UP000054166"/>
    </source>
</evidence>
<keyword evidence="2" id="KW-1133">Transmembrane helix</keyword>
<evidence type="ECO:0000256" key="1">
    <source>
        <dbReference type="SAM" id="MobiDB-lite"/>
    </source>
</evidence>
<dbReference type="HOGENOM" id="CLU_042883_0_0_1"/>
<dbReference type="PROSITE" id="PS51257">
    <property type="entry name" value="PROKAR_LIPOPROTEIN"/>
    <property type="match status" value="1"/>
</dbReference>
<keyword evidence="2" id="KW-0472">Membrane</keyword>
<evidence type="ECO:0000313" key="3">
    <source>
        <dbReference type="EMBL" id="KIM85750.1"/>
    </source>
</evidence>
<gene>
    <name evidence="3" type="ORF">PILCRDRAFT_816955</name>
</gene>
<keyword evidence="2" id="KW-0812">Transmembrane</keyword>
<evidence type="ECO:0000256" key="2">
    <source>
        <dbReference type="SAM" id="Phobius"/>
    </source>
</evidence>
<sequence length="459" mass="50656">MLPFSLKVAWFVLSVTGLVGCWVVLMIFAKVVGSMWLPLLYCLGVTLLQVIFCLGMIWHMDPFLMPKAFCIPQTVMFSFGSFLLTGVTAAFTFSTARTILRRTHNPSLPNSALAYQHIYLIPVAVFPIVASACQITAVVKLDAARPSDDMHCDAQPIWVRFLGYAGVSVAVSIPCFFVAAFTAWKLIKAHNDSQRSHRRYGNASNMCSLPPLQEQPLKCGEPPDYQSDIHTEPSSATSPGLSMSTLQAHNRTALSPDMSAQRFHLPSEEPLALQAWIASSDSPTARGDDLYEPGTPTSFIFPRFASPSQVSSAKDSWAAFTENDDRRAMPDDLSDSDAVSSLRWARDKDLASVTTEIGKELDERHPNSTRLDRNGQPRQPRSNSPLNLTPAIWRLVLFQMAFFSVEILAALSTVIDITAHNGKPSPFGTQHVALILAAWGPCVIFGHTPAIRSRLMFWR</sequence>
<feature type="region of interest" description="Disordered" evidence="1">
    <location>
        <begin position="357"/>
        <end position="384"/>
    </location>
</feature>
<feature type="transmembrane region" description="Helical" evidence="2">
    <location>
        <begin position="391"/>
        <end position="411"/>
    </location>
</feature>
<feature type="transmembrane region" description="Helical" evidence="2">
    <location>
        <begin position="6"/>
        <end position="29"/>
    </location>
</feature>
<name>A0A0C3FP92_PILCF</name>
<dbReference type="AlphaFoldDB" id="A0A0C3FP92"/>
<feature type="transmembrane region" description="Helical" evidence="2">
    <location>
        <begin position="117"/>
        <end position="141"/>
    </location>
</feature>
<organism evidence="3 4">
    <name type="scientific">Piloderma croceum (strain F 1598)</name>
    <dbReference type="NCBI Taxonomy" id="765440"/>
    <lineage>
        <taxon>Eukaryota</taxon>
        <taxon>Fungi</taxon>
        <taxon>Dikarya</taxon>
        <taxon>Basidiomycota</taxon>
        <taxon>Agaricomycotina</taxon>
        <taxon>Agaricomycetes</taxon>
        <taxon>Agaricomycetidae</taxon>
        <taxon>Atheliales</taxon>
        <taxon>Atheliaceae</taxon>
        <taxon>Piloderma</taxon>
    </lineage>
</organism>